<accession>A0ABZ2MAL0</accession>
<dbReference type="EMBL" id="CP089984">
    <property type="protein sequence ID" value="WXB19551.1"/>
    <property type="molecule type" value="Genomic_DNA"/>
</dbReference>
<keyword evidence="1" id="KW-1133">Transmembrane helix</keyword>
<proteinExistence type="predicted"/>
<dbReference type="Proteomes" id="UP001370348">
    <property type="component" value="Chromosome"/>
</dbReference>
<keyword evidence="3" id="KW-1185">Reference proteome</keyword>
<keyword evidence="1" id="KW-0812">Transmembrane</keyword>
<name>A0ABZ2MAL0_9BACT</name>
<reference evidence="2 3" key="1">
    <citation type="submission" date="2021-12" db="EMBL/GenBank/DDBJ databases">
        <title>Discovery of the Pendulisporaceae a myxobacterial family with distinct sporulation behavior and unique specialized metabolism.</title>
        <authorList>
            <person name="Garcia R."/>
            <person name="Popoff A."/>
            <person name="Bader C.D."/>
            <person name="Loehr J."/>
            <person name="Walesch S."/>
            <person name="Walt C."/>
            <person name="Boldt J."/>
            <person name="Bunk B."/>
            <person name="Haeckl F.J.F.P.J."/>
            <person name="Gunesch A.P."/>
            <person name="Birkelbach J."/>
            <person name="Nuebel U."/>
            <person name="Pietschmann T."/>
            <person name="Bach T."/>
            <person name="Mueller R."/>
        </authorList>
    </citation>
    <scope>NUCLEOTIDE SEQUENCE [LARGE SCALE GENOMIC DNA]</scope>
    <source>
        <strain evidence="2 3">MSr11954</strain>
    </source>
</reference>
<evidence type="ECO:0008006" key="4">
    <source>
        <dbReference type="Google" id="ProtNLM"/>
    </source>
</evidence>
<gene>
    <name evidence="2" type="ORF">LZC94_20285</name>
</gene>
<organism evidence="2 3">
    <name type="scientific">Pendulispora albinea</name>
    <dbReference type="NCBI Taxonomy" id="2741071"/>
    <lineage>
        <taxon>Bacteria</taxon>
        <taxon>Pseudomonadati</taxon>
        <taxon>Myxococcota</taxon>
        <taxon>Myxococcia</taxon>
        <taxon>Myxococcales</taxon>
        <taxon>Sorangiineae</taxon>
        <taxon>Pendulisporaceae</taxon>
        <taxon>Pendulispora</taxon>
    </lineage>
</organism>
<feature type="transmembrane region" description="Helical" evidence="1">
    <location>
        <begin position="7"/>
        <end position="30"/>
    </location>
</feature>
<sequence length="342" mass="38274">MKVNTRSLVSLLVAAGFLVLTGTGLLLFFVKHDNRTAAIHTLFGLVFLGVAVFHIRNNFRALKGYGYKPQPKRFALKPEFYLTLVPAMLLLAGLFFELPGFAAVYEWGNRWRSQQANIREERPIYQHLETNVSGRGVSLELEVRKGSKFQYPLFAVWIESPEGQFLQTLYVSKAIGSNHFTEAPAGVKSVASIRRPEALPYWGHRRGIRASDGYYLPDAEHLVPDVVSAATATENWRLHTKTDAPLPAFTIYFEVNQSWDWNDYYTKDRFPDDPIYSGNGQNGQPSVVYAAAIDLSQKTRYYALNPVGHGHHSGKDGTLDPDLSVLTTALEIVDGVTVKVLP</sequence>
<keyword evidence="1" id="KW-0472">Membrane</keyword>
<feature type="transmembrane region" description="Helical" evidence="1">
    <location>
        <begin position="36"/>
        <end position="59"/>
    </location>
</feature>
<evidence type="ECO:0000256" key="1">
    <source>
        <dbReference type="SAM" id="Phobius"/>
    </source>
</evidence>
<feature type="transmembrane region" description="Helical" evidence="1">
    <location>
        <begin position="80"/>
        <end position="105"/>
    </location>
</feature>
<evidence type="ECO:0000313" key="2">
    <source>
        <dbReference type="EMBL" id="WXB19551.1"/>
    </source>
</evidence>
<dbReference type="RefSeq" id="WP_394829161.1">
    <property type="nucleotide sequence ID" value="NZ_CP089984.1"/>
</dbReference>
<protein>
    <recommendedName>
        <fullName evidence="4">DUF4405 domain-containing protein</fullName>
    </recommendedName>
</protein>
<evidence type="ECO:0000313" key="3">
    <source>
        <dbReference type="Proteomes" id="UP001370348"/>
    </source>
</evidence>